<comment type="caution">
    <text evidence="1">The sequence shown here is derived from an EMBL/GenBank/DDBJ whole genome shotgun (WGS) entry which is preliminary data.</text>
</comment>
<organism evidence="1">
    <name type="scientific">termite gut metagenome</name>
    <dbReference type="NCBI Taxonomy" id="433724"/>
    <lineage>
        <taxon>unclassified sequences</taxon>
        <taxon>metagenomes</taxon>
        <taxon>organismal metagenomes</taxon>
    </lineage>
</organism>
<sequence length="139" mass="15601">MNLKAIICGGKDDFGVFIEHPEVIEGFTGSHGAGNTVEEAKRNLFECIDILIEEGAISKDFLKENEIEFVFDISGFLKYYSNFISFSGMKAITGINQKQLWSYANGYRNPSKATSDKILKSIHSFGENLCQTRFIDLNL</sequence>
<dbReference type="AlphaFoldDB" id="A0A5J4QSR1"/>
<accession>A0A5J4QSR1</accession>
<evidence type="ECO:0000313" key="1">
    <source>
        <dbReference type="EMBL" id="KAA6324158.1"/>
    </source>
</evidence>
<reference evidence="1" key="1">
    <citation type="submission" date="2019-03" db="EMBL/GenBank/DDBJ databases">
        <title>Single cell metagenomics reveals metabolic interactions within the superorganism composed of flagellate Streblomastix strix and complex community of Bacteroidetes bacteria on its surface.</title>
        <authorList>
            <person name="Treitli S.C."/>
            <person name="Kolisko M."/>
            <person name="Husnik F."/>
            <person name="Keeling P."/>
            <person name="Hampl V."/>
        </authorList>
    </citation>
    <scope>NUCLEOTIDE SEQUENCE</scope>
    <source>
        <strain evidence="1">STM</strain>
    </source>
</reference>
<gene>
    <name evidence="1" type="ORF">EZS27_026485</name>
</gene>
<protein>
    <submittedName>
        <fullName evidence="1">Uncharacterized protein</fullName>
    </submittedName>
</protein>
<proteinExistence type="predicted"/>
<dbReference type="EMBL" id="SNRY01002636">
    <property type="protein sequence ID" value="KAA6324158.1"/>
    <property type="molecule type" value="Genomic_DNA"/>
</dbReference>
<name>A0A5J4QSR1_9ZZZZ</name>